<keyword evidence="21" id="KW-0812">Transmembrane</keyword>
<evidence type="ECO:0000256" key="15">
    <source>
        <dbReference type="ARBA" id="ARBA00023012"/>
    </source>
</evidence>
<dbReference type="InterPro" id="IPR011712">
    <property type="entry name" value="Sig_transdc_His_kin_sub3_dim/P"/>
</dbReference>
<reference evidence="24" key="1">
    <citation type="submission" date="2020-09" db="EMBL/GenBank/DDBJ databases">
        <title>Draft Genome Sequence of Paenibacillus sp. WST5.</title>
        <authorList>
            <person name="Bao Z."/>
        </authorList>
    </citation>
    <scope>NUCLEOTIDE SEQUENCE</scope>
    <source>
        <strain evidence="24">WST5</strain>
    </source>
</reference>
<dbReference type="InterPro" id="IPR036890">
    <property type="entry name" value="HATPase_C_sf"/>
</dbReference>
<keyword evidence="9" id="KW-0808">Transferase</keyword>
<comment type="subcellular location">
    <subcellularLocation>
        <location evidence="3">Cytoplasm</location>
    </subcellularLocation>
</comment>
<dbReference type="PROSITE" id="PS50109">
    <property type="entry name" value="HIS_KIN"/>
    <property type="match status" value="1"/>
</dbReference>
<dbReference type="Gene3D" id="1.10.287.130">
    <property type="match status" value="1"/>
</dbReference>
<sequence>MTTKRPASRFTGLTMFLLIAFGCMLGYTYFINGGFDRLSVPLLRGLKWEAVQGMLPVQNDRLQASDANWQPFKALQQSEPGRSHKGEFWMRTRIPDDVAALRDPELFVMHMKAFEVFVDNRKIASFHTDEQRPLKTSIVDWHMVPIPRDAGGQMLQLRIMPEDSDSGMMVGMITIAEAADTLIQFVRNDSLKWILAACFFFMSVISIGAYFLHNRDPLYFYFSLLTVAAGFPCVALTYTLQFYGDWSHITYYYGVCIPVGTVAVVGIFERLTEPDLHRRFRISRYFMLVFTAICAITAYGNPTWFSAFIYLYLIIIVLVVPILALPMIVRYRKRKDGEAAWLATGIGAIVIGFTIHYAYFFFPGLGPLTRQYAPYFYFYWVDVSSIMGVFMFVLSLGMVLITRLRSVFVQNQAISADLQENNRRLQELDRLKDDFLANTSHELRTPLQGIIGLTESLLDGVGGPLQRKVRDNLELVVSSGKRLSRLINDLLDLSKLNHQDIALELAALPLRDSVALVLAAFEPIAAAKQVRLKNDVQPDLPFVMADANRLQQILYNLIGNAVKFTDSGEVRITARLVHRMVDLSVHDTGIGIPEAKLWDIREPFEQAEGGSHRGGTGLGLTISQRLVELHGGKLSMESALGHGTTASFTLPIADVSSVQDVQVVQSMQAYGLMTTMNYAASGVEAGFENEPAYSGTDSPAPVWRSEISAATVLLVDDEPINLQVVKNYLAGYPLRLIKATNGREALALLEQQPPDLVLLDILLPDMNGYDVCRTIRERHDESSLPVILLTAKGRLSDMLTGFDAGANDYIVKPFAKHELLARVGIQLKLSRFTLELEQMVEARTADLEQTTQRLRESIRETAETLSELSVMEERNRISQEIHDHVGHTLTTSIVQMEAAKMLLDRGDSRGLEKLALSQQLVRKGLDDIRESVRMMKRQAADFKLEPAMTMLLEQTKEAAGLEIDYSFGKLPQLTSMHKKALYHALKEGLTNGIRHGRCTRFRFRLAHEGGIITFALWNDGLSYQQSAHGFGLQTMYERVSQLDGKLQLTSSDEREEHEEHEERGCLLRIELPVA</sequence>
<dbReference type="SUPFAM" id="SSF47384">
    <property type="entry name" value="Homodimeric domain of signal transducing histidine kinase"/>
    <property type="match status" value="1"/>
</dbReference>
<dbReference type="GO" id="GO:0005737">
    <property type="term" value="C:cytoplasm"/>
    <property type="evidence" value="ECO:0007669"/>
    <property type="project" value="UniProtKB-SubCell"/>
</dbReference>
<dbReference type="GO" id="GO:0051539">
    <property type="term" value="F:4 iron, 4 sulfur cluster binding"/>
    <property type="evidence" value="ECO:0007669"/>
    <property type="project" value="UniProtKB-KW"/>
</dbReference>
<dbReference type="Gene3D" id="3.30.565.10">
    <property type="entry name" value="Histidine kinase-like ATPase, C-terminal domain"/>
    <property type="match status" value="2"/>
</dbReference>
<dbReference type="PANTHER" id="PTHR43047">
    <property type="entry name" value="TWO-COMPONENT HISTIDINE PROTEIN KINASE"/>
    <property type="match status" value="1"/>
</dbReference>
<keyword evidence="21" id="KW-0472">Membrane</keyword>
<evidence type="ECO:0000256" key="9">
    <source>
        <dbReference type="ARBA" id="ARBA00022679"/>
    </source>
</evidence>
<dbReference type="RefSeq" id="WP_188176302.1">
    <property type="nucleotide sequence ID" value="NZ_JACVVD010000007.1"/>
</dbReference>
<evidence type="ECO:0000259" key="23">
    <source>
        <dbReference type="PROSITE" id="PS50110"/>
    </source>
</evidence>
<dbReference type="Pfam" id="PF00512">
    <property type="entry name" value="HisKA"/>
    <property type="match status" value="1"/>
</dbReference>
<dbReference type="SUPFAM" id="SSF52172">
    <property type="entry name" value="CheY-like"/>
    <property type="match status" value="1"/>
</dbReference>
<dbReference type="Gene3D" id="3.40.50.2300">
    <property type="match status" value="1"/>
</dbReference>
<comment type="catalytic activity">
    <reaction evidence="1">
        <text>ATP + protein L-histidine = ADP + protein N-phospho-L-histidine.</text>
        <dbReference type="EC" id="2.7.13.3"/>
    </reaction>
</comment>
<dbReference type="InterPro" id="IPR001789">
    <property type="entry name" value="Sig_transdc_resp-reg_receiver"/>
</dbReference>
<keyword evidence="21" id="KW-1133">Transmembrane helix</keyword>
<dbReference type="EC" id="2.7.13.3" evidence="4"/>
<dbReference type="InterPro" id="IPR005467">
    <property type="entry name" value="His_kinase_dom"/>
</dbReference>
<keyword evidence="7" id="KW-0963">Cytoplasm</keyword>
<dbReference type="GO" id="GO:0000155">
    <property type="term" value="F:phosphorelay sensor kinase activity"/>
    <property type="evidence" value="ECO:0007669"/>
    <property type="project" value="InterPro"/>
</dbReference>
<feature type="domain" description="Histidine kinase" evidence="22">
    <location>
        <begin position="438"/>
        <end position="654"/>
    </location>
</feature>
<organism evidence="24 25">
    <name type="scientific">Paenibacillus sedimenti</name>
    <dbReference type="NCBI Taxonomy" id="2770274"/>
    <lineage>
        <taxon>Bacteria</taxon>
        <taxon>Bacillati</taxon>
        <taxon>Bacillota</taxon>
        <taxon>Bacilli</taxon>
        <taxon>Bacillales</taxon>
        <taxon>Paenibacillaceae</taxon>
        <taxon>Paenibacillus</taxon>
    </lineage>
</organism>
<dbReference type="InterPro" id="IPR036097">
    <property type="entry name" value="HisK_dim/P_sf"/>
</dbReference>
<dbReference type="Proteomes" id="UP000650466">
    <property type="component" value="Unassembled WGS sequence"/>
</dbReference>
<evidence type="ECO:0000256" key="2">
    <source>
        <dbReference type="ARBA" id="ARBA00001966"/>
    </source>
</evidence>
<feature type="transmembrane region" description="Helical" evidence="21">
    <location>
        <begin position="283"/>
        <end position="301"/>
    </location>
</feature>
<keyword evidence="20" id="KW-0175">Coiled coil</keyword>
<gene>
    <name evidence="24" type="ORF">ICC18_20630</name>
</gene>
<feature type="transmembrane region" description="Helical" evidence="21">
    <location>
        <begin position="341"/>
        <end position="362"/>
    </location>
</feature>
<protein>
    <recommendedName>
        <fullName evidence="5">Oxygen sensor histidine kinase NreB</fullName>
        <ecNumber evidence="4">2.7.13.3</ecNumber>
    </recommendedName>
    <alternativeName>
        <fullName evidence="18">Nitrogen regulation protein B</fullName>
    </alternativeName>
</protein>
<evidence type="ECO:0000256" key="14">
    <source>
        <dbReference type="ARBA" id="ARBA00023004"/>
    </source>
</evidence>
<dbReference type="PROSITE" id="PS51257">
    <property type="entry name" value="PROKAR_LIPOPROTEIN"/>
    <property type="match status" value="1"/>
</dbReference>
<evidence type="ECO:0000256" key="21">
    <source>
        <dbReference type="SAM" id="Phobius"/>
    </source>
</evidence>
<dbReference type="Pfam" id="PF07730">
    <property type="entry name" value="HisKA_3"/>
    <property type="match status" value="1"/>
</dbReference>
<feature type="transmembrane region" description="Helical" evidence="21">
    <location>
        <begin position="251"/>
        <end position="271"/>
    </location>
</feature>
<keyword evidence="15" id="KW-0902">Two-component regulatory system</keyword>
<dbReference type="GO" id="GO:0046872">
    <property type="term" value="F:metal ion binding"/>
    <property type="evidence" value="ECO:0007669"/>
    <property type="project" value="UniProtKB-KW"/>
</dbReference>
<evidence type="ECO:0000256" key="12">
    <source>
        <dbReference type="ARBA" id="ARBA00022777"/>
    </source>
</evidence>
<dbReference type="InterPro" id="IPR011006">
    <property type="entry name" value="CheY-like_superfamily"/>
</dbReference>
<evidence type="ECO:0000256" key="1">
    <source>
        <dbReference type="ARBA" id="ARBA00000085"/>
    </source>
</evidence>
<dbReference type="AlphaFoldDB" id="A0A926QL64"/>
<keyword evidence="12" id="KW-0418">Kinase</keyword>
<comment type="cofactor">
    <cofactor evidence="2">
        <name>[4Fe-4S] cluster</name>
        <dbReference type="ChEBI" id="CHEBI:49883"/>
    </cofactor>
</comment>
<feature type="transmembrane region" description="Helical" evidence="21">
    <location>
        <begin position="12"/>
        <end position="31"/>
    </location>
</feature>
<feature type="domain" description="Response regulatory" evidence="23">
    <location>
        <begin position="711"/>
        <end position="827"/>
    </location>
</feature>
<evidence type="ECO:0000259" key="22">
    <source>
        <dbReference type="PROSITE" id="PS50109"/>
    </source>
</evidence>
<keyword evidence="6" id="KW-0004">4Fe-4S</keyword>
<dbReference type="SUPFAM" id="SSF55874">
    <property type="entry name" value="ATPase domain of HSP90 chaperone/DNA topoisomerase II/histidine kinase"/>
    <property type="match status" value="2"/>
</dbReference>
<evidence type="ECO:0000256" key="18">
    <source>
        <dbReference type="ARBA" id="ARBA00030800"/>
    </source>
</evidence>
<keyword evidence="25" id="KW-1185">Reference proteome</keyword>
<dbReference type="SMART" id="SM00388">
    <property type="entry name" value="HisKA"/>
    <property type="match status" value="1"/>
</dbReference>
<evidence type="ECO:0000256" key="17">
    <source>
        <dbReference type="ARBA" id="ARBA00024827"/>
    </source>
</evidence>
<feature type="transmembrane region" description="Helical" evidence="21">
    <location>
        <begin position="307"/>
        <end position="329"/>
    </location>
</feature>
<dbReference type="InterPro" id="IPR004358">
    <property type="entry name" value="Sig_transdc_His_kin-like_C"/>
</dbReference>
<evidence type="ECO:0000256" key="4">
    <source>
        <dbReference type="ARBA" id="ARBA00012438"/>
    </source>
</evidence>
<evidence type="ECO:0000256" key="11">
    <source>
        <dbReference type="ARBA" id="ARBA00022741"/>
    </source>
</evidence>
<feature type="modified residue" description="4-aspartylphosphate" evidence="19">
    <location>
        <position position="760"/>
    </location>
</feature>
<dbReference type="EMBL" id="JACVVD010000007">
    <property type="protein sequence ID" value="MBD0382528.1"/>
    <property type="molecule type" value="Genomic_DNA"/>
</dbReference>
<dbReference type="Pfam" id="PF02518">
    <property type="entry name" value="HATPase_c"/>
    <property type="match status" value="1"/>
</dbReference>
<dbReference type="PROSITE" id="PS50110">
    <property type="entry name" value="RESPONSE_REGULATORY"/>
    <property type="match status" value="1"/>
</dbReference>
<evidence type="ECO:0000256" key="10">
    <source>
        <dbReference type="ARBA" id="ARBA00022723"/>
    </source>
</evidence>
<evidence type="ECO:0000256" key="19">
    <source>
        <dbReference type="PROSITE-ProRule" id="PRU00169"/>
    </source>
</evidence>
<dbReference type="PRINTS" id="PR00344">
    <property type="entry name" value="BCTRLSENSOR"/>
</dbReference>
<keyword evidence="13" id="KW-0067">ATP-binding</keyword>
<evidence type="ECO:0000256" key="13">
    <source>
        <dbReference type="ARBA" id="ARBA00022840"/>
    </source>
</evidence>
<accession>A0A926QL64</accession>
<feature type="coiled-coil region" evidence="20">
    <location>
        <begin position="411"/>
        <end position="438"/>
    </location>
</feature>
<dbReference type="SMART" id="SM00387">
    <property type="entry name" value="HATPase_c"/>
    <property type="match status" value="2"/>
</dbReference>
<evidence type="ECO:0000313" key="24">
    <source>
        <dbReference type="EMBL" id="MBD0382528.1"/>
    </source>
</evidence>
<comment type="caution">
    <text evidence="24">The sequence shown here is derived from an EMBL/GenBank/DDBJ whole genome shotgun (WGS) entry which is preliminary data.</text>
</comment>
<dbReference type="GO" id="GO:0005886">
    <property type="term" value="C:plasma membrane"/>
    <property type="evidence" value="ECO:0007669"/>
    <property type="project" value="TreeGrafter"/>
</dbReference>
<dbReference type="Pfam" id="PF00072">
    <property type="entry name" value="Response_reg"/>
    <property type="match status" value="1"/>
</dbReference>
<keyword evidence="8 19" id="KW-0597">Phosphoprotein</keyword>
<dbReference type="InterPro" id="IPR003594">
    <property type="entry name" value="HATPase_dom"/>
</dbReference>
<dbReference type="PANTHER" id="PTHR43047:SF72">
    <property type="entry name" value="OSMOSENSING HISTIDINE PROTEIN KINASE SLN1"/>
    <property type="match status" value="1"/>
</dbReference>
<keyword evidence="14" id="KW-0408">Iron</keyword>
<feature type="transmembrane region" description="Helical" evidence="21">
    <location>
        <begin position="377"/>
        <end position="401"/>
    </location>
</feature>
<dbReference type="InterPro" id="IPR003661">
    <property type="entry name" value="HisK_dim/P_dom"/>
</dbReference>
<dbReference type="CDD" id="cd17574">
    <property type="entry name" value="REC_OmpR"/>
    <property type="match status" value="1"/>
</dbReference>
<evidence type="ECO:0000256" key="5">
    <source>
        <dbReference type="ARBA" id="ARBA00017322"/>
    </source>
</evidence>
<evidence type="ECO:0000256" key="20">
    <source>
        <dbReference type="SAM" id="Coils"/>
    </source>
</evidence>
<evidence type="ECO:0000256" key="6">
    <source>
        <dbReference type="ARBA" id="ARBA00022485"/>
    </source>
</evidence>
<feature type="transmembrane region" description="Helical" evidence="21">
    <location>
        <begin position="219"/>
        <end position="239"/>
    </location>
</feature>
<keyword evidence="10" id="KW-0479">Metal-binding</keyword>
<evidence type="ECO:0000256" key="3">
    <source>
        <dbReference type="ARBA" id="ARBA00004496"/>
    </source>
</evidence>
<dbReference type="SMART" id="SM00448">
    <property type="entry name" value="REC"/>
    <property type="match status" value="1"/>
</dbReference>
<dbReference type="CDD" id="cd16922">
    <property type="entry name" value="HATPase_EvgS-ArcB-TorS-like"/>
    <property type="match status" value="1"/>
</dbReference>
<keyword evidence="16" id="KW-0411">Iron-sulfur</keyword>
<comment type="function">
    <text evidence="17">Member of the two-component regulatory system NreB/NreC involved in the control of dissimilatory nitrate/nitrite reduction in response to oxygen. NreB functions as a direct oxygen sensor histidine kinase which is autophosphorylated, in the absence of oxygen, probably at the conserved histidine residue, and transfers its phosphate group probably to a conserved aspartate residue of NreC. NreB/NreC activates the expression of the nitrate (narGHJI) and nitrite (nir) reductase operons, as well as the putative nitrate transporter gene narT.</text>
</comment>
<dbReference type="GO" id="GO:0009927">
    <property type="term" value="F:histidine phosphotransfer kinase activity"/>
    <property type="evidence" value="ECO:0007669"/>
    <property type="project" value="TreeGrafter"/>
</dbReference>
<proteinExistence type="predicted"/>
<feature type="transmembrane region" description="Helical" evidence="21">
    <location>
        <begin position="193"/>
        <end position="212"/>
    </location>
</feature>
<dbReference type="GO" id="GO:0046983">
    <property type="term" value="F:protein dimerization activity"/>
    <property type="evidence" value="ECO:0007669"/>
    <property type="project" value="InterPro"/>
</dbReference>
<dbReference type="Gene3D" id="1.20.5.1930">
    <property type="match status" value="1"/>
</dbReference>
<evidence type="ECO:0000256" key="7">
    <source>
        <dbReference type="ARBA" id="ARBA00022490"/>
    </source>
</evidence>
<dbReference type="GO" id="GO:0005524">
    <property type="term" value="F:ATP binding"/>
    <property type="evidence" value="ECO:0007669"/>
    <property type="project" value="UniProtKB-KW"/>
</dbReference>
<evidence type="ECO:0000256" key="8">
    <source>
        <dbReference type="ARBA" id="ARBA00022553"/>
    </source>
</evidence>
<dbReference type="CDD" id="cd00082">
    <property type="entry name" value="HisKA"/>
    <property type="match status" value="1"/>
</dbReference>
<evidence type="ECO:0000313" key="25">
    <source>
        <dbReference type="Proteomes" id="UP000650466"/>
    </source>
</evidence>
<keyword evidence="11" id="KW-0547">Nucleotide-binding</keyword>
<evidence type="ECO:0000256" key="16">
    <source>
        <dbReference type="ARBA" id="ARBA00023014"/>
    </source>
</evidence>
<name>A0A926QL64_9BACL</name>